<feature type="compositionally biased region" description="Basic and acidic residues" evidence="1">
    <location>
        <begin position="338"/>
        <end position="359"/>
    </location>
</feature>
<dbReference type="AlphaFoldDB" id="A0A2A9MNN2"/>
<dbReference type="Proteomes" id="UP000224006">
    <property type="component" value="Chromosome II"/>
</dbReference>
<organism evidence="2 3">
    <name type="scientific">Besnoitia besnoiti</name>
    <name type="common">Apicomplexan protozoan</name>
    <dbReference type="NCBI Taxonomy" id="94643"/>
    <lineage>
        <taxon>Eukaryota</taxon>
        <taxon>Sar</taxon>
        <taxon>Alveolata</taxon>
        <taxon>Apicomplexa</taxon>
        <taxon>Conoidasida</taxon>
        <taxon>Coccidia</taxon>
        <taxon>Eucoccidiorida</taxon>
        <taxon>Eimeriorina</taxon>
        <taxon>Sarcocystidae</taxon>
        <taxon>Besnoitia</taxon>
    </lineage>
</organism>
<evidence type="ECO:0000256" key="1">
    <source>
        <dbReference type="SAM" id="MobiDB-lite"/>
    </source>
</evidence>
<evidence type="ECO:0000313" key="3">
    <source>
        <dbReference type="Proteomes" id="UP000224006"/>
    </source>
</evidence>
<name>A0A2A9MNN2_BESBE</name>
<dbReference type="VEuPathDB" id="ToxoDB:BESB_040110"/>
<evidence type="ECO:0000313" key="2">
    <source>
        <dbReference type="EMBL" id="PFH37553.1"/>
    </source>
</evidence>
<proteinExistence type="predicted"/>
<feature type="compositionally biased region" description="Gly residues" evidence="1">
    <location>
        <begin position="360"/>
        <end position="372"/>
    </location>
</feature>
<feature type="region of interest" description="Disordered" evidence="1">
    <location>
        <begin position="1"/>
        <end position="23"/>
    </location>
</feature>
<feature type="region of interest" description="Disordered" evidence="1">
    <location>
        <begin position="252"/>
        <end position="316"/>
    </location>
</feature>
<dbReference type="KEGG" id="bbes:BESB_040110"/>
<sequence length="395" mass="43205">MESQDASQDRGASERGGRGDRGALPPREACLAFVQHLLFFRVMRWHDAEALQRQLHVAFALGEPQPLNEFVADVAEVLHPTGLRIRKIFCDGSDADNAYVVLRSEAEEELPENVSLLRVFTRLSRRFSPAHVQVFEAVATHLLRTRRPMSLLKWTRVCQTKNASPAPVLRTLLDLQLLQIETDAAQVELSQPRLVLGPWCYADKLRSLEAFISEDEWGDLACTRCRLPAVFNAFRCGASTCKAQFHKECLLRRPPQPSPLREEARETGGALAKTETPGDGDSDAAEAESCAERRAGCSSRRKGGEDSSATAEALPDVCPTCKGPWRHVRVVGETGEGTDPRPNEAEGAEGEYREVDGSKGDGGGGGSGGGAGSAKSEERPTRGRRGAREDEDEEF</sequence>
<reference evidence="2 3" key="1">
    <citation type="submission" date="2017-09" db="EMBL/GenBank/DDBJ databases">
        <title>Genome sequencing of Besnoitia besnoiti strain Bb-Ger1.</title>
        <authorList>
            <person name="Schares G."/>
            <person name="Venepally P."/>
            <person name="Lorenzi H.A."/>
        </authorList>
    </citation>
    <scope>NUCLEOTIDE SEQUENCE [LARGE SCALE GENOMIC DNA]</scope>
    <source>
        <strain evidence="2 3">Bb-Ger1</strain>
    </source>
</reference>
<dbReference type="GeneID" id="40308992"/>
<accession>A0A2A9MNN2</accession>
<keyword evidence="3" id="KW-1185">Reference proteome</keyword>
<feature type="region of interest" description="Disordered" evidence="1">
    <location>
        <begin position="331"/>
        <end position="395"/>
    </location>
</feature>
<dbReference type="RefSeq" id="XP_029221562.1">
    <property type="nucleotide sequence ID" value="XM_029362597.1"/>
</dbReference>
<dbReference type="OrthoDB" id="332873at2759"/>
<protein>
    <recommendedName>
        <fullName evidence="4">Non-structural maintenance of chromosomes element 1 homolog</fullName>
    </recommendedName>
</protein>
<evidence type="ECO:0008006" key="4">
    <source>
        <dbReference type="Google" id="ProtNLM"/>
    </source>
</evidence>
<dbReference type="EMBL" id="NWUJ01000002">
    <property type="protein sequence ID" value="PFH37553.1"/>
    <property type="molecule type" value="Genomic_DNA"/>
</dbReference>
<comment type="caution">
    <text evidence="2">The sequence shown here is derived from an EMBL/GenBank/DDBJ whole genome shotgun (WGS) entry which is preliminary data.</text>
</comment>
<gene>
    <name evidence="2" type="ORF">BESB_040110</name>
</gene>
<feature type="compositionally biased region" description="Basic and acidic residues" evidence="1">
    <location>
        <begin position="7"/>
        <end position="21"/>
    </location>
</feature>